<feature type="domain" description="RING-type" evidence="9">
    <location>
        <begin position="193"/>
        <end position="389"/>
    </location>
</feature>
<evidence type="ECO:0000256" key="4">
    <source>
        <dbReference type="ARBA" id="ARBA00022723"/>
    </source>
</evidence>
<comment type="caution">
    <text evidence="10">The sequence shown here is derived from an EMBL/GenBank/DDBJ whole genome shotgun (WGS) entry which is preliminary data.</text>
</comment>
<evidence type="ECO:0000256" key="7">
    <source>
        <dbReference type="ARBA" id="ARBA00022786"/>
    </source>
</evidence>
<name>A0A9P4PH95_9PLEO</name>
<gene>
    <name evidence="10" type="ORF">P171DRAFT_494318</name>
</gene>
<dbReference type="PROSITE" id="PS51873">
    <property type="entry name" value="TRIAD"/>
    <property type="match status" value="1"/>
</dbReference>
<proteinExistence type="predicted"/>
<dbReference type="SMART" id="SM00647">
    <property type="entry name" value="IBR"/>
    <property type="match status" value="2"/>
</dbReference>
<keyword evidence="3" id="KW-0808">Transferase</keyword>
<dbReference type="Gene3D" id="1.20.120.1750">
    <property type="match status" value="1"/>
</dbReference>
<comment type="catalytic activity">
    <reaction evidence="1">
        <text>[E2 ubiquitin-conjugating enzyme]-S-ubiquitinyl-L-cysteine + [acceptor protein]-L-lysine = [E2 ubiquitin-conjugating enzyme]-L-cysteine + [acceptor protein]-N(6)-ubiquitinyl-L-lysine.</text>
        <dbReference type="EC" id="2.3.2.31"/>
    </reaction>
</comment>
<keyword evidence="5" id="KW-0677">Repeat</keyword>
<evidence type="ECO:0000256" key="2">
    <source>
        <dbReference type="ARBA" id="ARBA00012251"/>
    </source>
</evidence>
<sequence>MATAAPRTSKHQRPPNHMEPCYNISCNVPLHLRGTAALTLQLEEIGIYSEAGKGKYAVDQPPDIELAYASFQAELQSYRAFRADQDLARSIGVAVYSDGPVITDLTAQEVQSHDDRLFALRTSTSDPEYENPTTAANNAVSKLANEWMVAATESQYAGSVVDFPDNDDETDVEAGPSRSYAERQADALQKLSQRSKCAFCLEYIMSGLTVHLPCNDRYCVPCLKELCIQATRDETLLPLKCHKQPIPLKLISRYLSVDELAAYERANVEVSTADRTYCSNRDCGRFILPDAIEPGTHRAVCDLCDTATCGVCKNGYHHGLDCPDDPALRETRRMAEESGWKACYHCGRIVILRSGCNHMTCVCRAEFCYVCGERWKTCQCEIADVERIEERAEEVVDRDAGRVLPPVERRRRVEQVRDELVQNHECEHPGRFQRLWGYEGYGGRRGFQCEMCYSRHSKYILQCRHCFINVCEYCRRHRV</sequence>
<evidence type="ECO:0000313" key="11">
    <source>
        <dbReference type="Proteomes" id="UP000799764"/>
    </source>
</evidence>
<evidence type="ECO:0000259" key="9">
    <source>
        <dbReference type="PROSITE" id="PS51873"/>
    </source>
</evidence>
<dbReference type="InterPro" id="IPR044066">
    <property type="entry name" value="TRIAD_supradom"/>
</dbReference>
<dbReference type="InterPro" id="IPR031127">
    <property type="entry name" value="E3_UB_ligase_RBR"/>
</dbReference>
<evidence type="ECO:0000256" key="3">
    <source>
        <dbReference type="ARBA" id="ARBA00022679"/>
    </source>
</evidence>
<evidence type="ECO:0000256" key="5">
    <source>
        <dbReference type="ARBA" id="ARBA00022737"/>
    </source>
</evidence>
<dbReference type="GO" id="GO:0008270">
    <property type="term" value="F:zinc ion binding"/>
    <property type="evidence" value="ECO:0007669"/>
    <property type="project" value="UniProtKB-KW"/>
</dbReference>
<keyword evidence="8" id="KW-0862">Zinc</keyword>
<keyword evidence="11" id="KW-1185">Reference proteome</keyword>
<organism evidence="10 11">
    <name type="scientific">Karstenula rhodostoma CBS 690.94</name>
    <dbReference type="NCBI Taxonomy" id="1392251"/>
    <lineage>
        <taxon>Eukaryota</taxon>
        <taxon>Fungi</taxon>
        <taxon>Dikarya</taxon>
        <taxon>Ascomycota</taxon>
        <taxon>Pezizomycotina</taxon>
        <taxon>Dothideomycetes</taxon>
        <taxon>Pleosporomycetidae</taxon>
        <taxon>Pleosporales</taxon>
        <taxon>Massarineae</taxon>
        <taxon>Didymosphaeriaceae</taxon>
        <taxon>Karstenula</taxon>
    </lineage>
</organism>
<evidence type="ECO:0000256" key="1">
    <source>
        <dbReference type="ARBA" id="ARBA00001798"/>
    </source>
</evidence>
<dbReference type="CDD" id="cd22584">
    <property type="entry name" value="Rcat_RBR_unk"/>
    <property type="match status" value="1"/>
</dbReference>
<dbReference type="GO" id="GO:0016567">
    <property type="term" value="P:protein ubiquitination"/>
    <property type="evidence" value="ECO:0007669"/>
    <property type="project" value="InterPro"/>
</dbReference>
<dbReference type="OrthoDB" id="10009520at2759"/>
<evidence type="ECO:0000256" key="8">
    <source>
        <dbReference type="ARBA" id="ARBA00022833"/>
    </source>
</evidence>
<dbReference type="SUPFAM" id="SSF57850">
    <property type="entry name" value="RING/U-box"/>
    <property type="match status" value="3"/>
</dbReference>
<protein>
    <recommendedName>
        <fullName evidence="2">RBR-type E3 ubiquitin transferase</fullName>
        <ecNumber evidence="2">2.3.2.31</ecNumber>
    </recommendedName>
</protein>
<dbReference type="Proteomes" id="UP000799764">
    <property type="component" value="Unassembled WGS sequence"/>
</dbReference>
<dbReference type="EMBL" id="MU001501">
    <property type="protein sequence ID" value="KAF2444121.1"/>
    <property type="molecule type" value="Genomic_DNA"/>
</dbReference>
<keyword evidence="7" id="KW-0833">Ubl conjugation pathway</keyword>
<dbReference type="PANTHER" id="PTHR11685">
    <property type="entry name" value="RBR FAMILY RING FINGER AND IBR DOMAIN-CONTAINING"/>
    <property type="match status" value="1"/>
</dbReference>
<reference evidence="10" key="1">
    <citation type="journal article" date="2020" name="Stud. Mycol.">
        <title>101 Dothideomycetes genomes: a test case for predicting lifestyles and emergence of pathogens.</title>
        <authorList>
            <person name="Haridas S."/>
            <person name="Albert R."/>
            <person name="Binder M."/>
            <person name="Bloem J."/>
            <person name="Labutti K."/>
            <person name="Salamov A."/>
            <person name="Andreopoulos B."/>
            <person name="Baker S."/>
            <person name="Barry K."/>
            <person name="Bills G."/>
            <person name="Bluhm B."/>
            <person name="Cannon C."/>
            <person name="Castanera R."/>
            <person name="Culley D."/>
            <person name="Daum C."/>
            <person name="Ezra D."/>
            <person name="Gonzalez J."/>
            <person name="Henrissat B."/>
            <person name="Kuo A."/>
            <person name="Liang C."/>
            <person name="Lipzen A."/>
            <person name="Lutzoni F."/>
            <person name="Magnuson J."/>
            <person name="Mondo S."/>
            <person name="Nolan M."/>
            <person name="Ohm R."/>
            <person name="Pangilinan J."/>
            <person name="Park H.-J."/>
            <person name="Ramirez L."/>
            <person name="Alfaro M."/>
            <person name="Sun H."/>
            <person name="Tritt A."/>
            <person name="Yoshinaga Y."/>
            <person name="Zwiers L.-H."/>
            <person name="Turgeon B."/>
            <person name="Goodwin S."/>
            <person name="Spatafora J."/>
            <person name="Crous P."/>
            <person name="Grigoriev I."/>
        </authorList>
    </citation>
    <scope>NUCLEOTIDE SEQUENCE</scope>
    <source>
        <strain evidence="10">CBS 690.94</strain>
    </source>
</reference>
<accession>A0A9P4PH95</accession>
<evidence type="ECO:0000256" key="6">
    <source>
        <dbReference type="ARBA" id="ARBA00022771"/>
    </source>
</evidence>
<dbReference type="CDD" id="cd20335">
    <property type="entry name" value="BRcat_RBR"/>
    <property type="match status" value="1"/>
</dbReference>
<keyword evidence="4" id="KW-0479">Metal-binding</keyword>
<dbReference type="Pfam" id="PF01485">
    <property type="entry name" value="IBR"/>
    <property type="match status" value="2"/>
</dbReference>
<dbReference type="EC" id="2.3.2.31" evidence="2"/>
<dbReference type="InterPro" id="IPR002867">
    <property type="entry name" value="IBR_dom"/>
</dbReference>
<dbReference type="AlphaFoldDB" id="A0A9P4PH95"/>
<keyword evidence="6" id="KW-0863">Zinc-finger</keyword>
<evidence type="ECO:0000313" key="10">
    <source>
        <dbReference type="EMBL" id="KAF2444121.1"/>
    </source>
</evidence>
<dbReference type="GO" id="GO:0061630">
    <property type="term" value="F:ubiquitin protein ligase activity"/>
    <property type="evidence" value="ECO:0007669"/>
    <property type="project" value="UniProtKB-EC"/>
</dbReference>